<evidence type="ECO:0000256" key="1">
    <source>
        <dbReference type="SAM" id="MobiDB-lite"/>
    </source>
</evidence>
<dbReference type="InterPro" id="IPR053137">
    <property type="entry name" value="NLR-like"/>
</dbReference>
<dbReference type="Gene3D" id="3.40.50.1580">
    <property type="entry name" value="Nucleoside phosphorylase domain"/>
    <property type="match status" value="1"/>
</dbReference>
<sequence length="816" mass="92222">MLEAQSVEWDIFRDLIWYLNGKLRSLERPTGAHKKTPLRRRCRRLEADLRQALLLENAKFYLPEPSNNDAVAQQGCENLRQIVQILDLHINKTLLASFPRIGNHNGAPSLLPASNISGKYKRIQRLIEHLKTTTEPYNLVMAINENAPIFSFLPQDLPVVDQLLKNIELLNTYFNQAQAQTTKNPGKRSRSPPVEEETTNNNQSSLQFRRHADIVFDALYKFLPCRDSHKVMLQLQDREGALDLFFSGCDTEVWQEVQCEYYTKCPLTQFKRRLLLEIDEGRAWPGANGDIDSNPKHMWTELCCYTSDVKNAKGPNYYLDAVTGTLYLHDKLIELQSRSNDGEDIDSQLRDLIYRKIVRPLEMEVTEGPRKRLKGDTTNGHGFSTAPGSKSSQLTGHQYSSARIYEARCNTAIETNEQSIHDRRNLTPYGKYNQLHVQTQYLQNPESPPLQNNSRPRRSKLSEEIVTYDSLPLAQTTPARQDLHIAIICALSLEANAVLALFDDIYEDGSDMYRKQEGDQNIYTIGSIDGLNIVLCHLPGMGVSNASGAAAHLRRSYTQIRLVLVVGICGAIPSLSKNKDIFLGDVVISDSVVKYDFGRQFPHGFERKGGKEEIFGPLKLELVALFEKLKMERKKDEFQMKAARVLQALQQKMGDNYGYPGAENDILFPPAYPHEPYQQTPPSGRTSSKCKIQSNSAHQKVWKEDCRDLGCARGKTMRKRPAQDCILPSVHIGKIASADTVMRSGVHRDKLAEIESVIGFEMEGAGVWGQENCVIIKGVSDYADSHKNKTWQPYAAATAAAAAITFLRFWADNTYH</sequence>
<evidence type="ECO:0000259" key="2">
    <source>
        <dbReference type="Pfam" id="PF01048"/>
    </source>
</evidence>
<reference evidence="4 5" key="1">
    <citation type="submission" date="2019-10" db="EMBL/GenBank/DDBJ databases">
        <authorList>
            <person name="Palmer J.M."/>
        </authorList>
    </citation>
    <scope>NUCLEOTIDE SEQUENCE [LARGE SCALE GENOMIC DNA]</scope>
    <source>
        <strain evidence="4 5">TWF718</strain>
    </source>
</reference>
<accession>A0AAN8RP96</accession>
<dbReference type="GO" id="GO:0009116">
    <property type="term" value="P:nucleoside metabolic process"/>
    <property type="evidence" value="ECO:0007669"/>
    <property type="project" value="InterPro"/>
</dbReference>
<dbReference type="AlphaFoldDB" id="A0AAN8RP96"/>
<name>A0AAN8RP96_9PEZI</name>
<evidence type="ECO:0000259" key="3">
    <source>
        <dbReference type="Pfam" id="PF24476"/>
    </source>
</evidence>
<keyword evidence="5" id="KW-1185">Reference proteome</keyword>
<organism evidence="4 5">
    <name type="scientific">Orbilia javanica</name>
    <dbReference type="NCBI Taxonomy" id="47235"/>
    <lineage>
        <taxon>Eukaryota</taxon>
        <taxon>Fungi</taxon>
        <taxon>Dikarya</taxon>
        <taxon>Ascomycota</taxon>
        <taxon>Pezizomycotina</taxon>
        <taxon>Orbiliomycetes</taxon>
        <taxon>Orbiliales</taxon>
        <taxon>Orbiliaceae</taxon>
        <taxon>Orbilia</taxon>
    </lineage>
</organism>
<dbReference type="PANTHER" id="PTHR46082:SF6">
    <property type="entry name" value="AAA+ ATPASE DOMAIN-CONTAINING PROTEIN-RELATED"/>
    <property type="match status" value="1"/>
</dbReference>
<feature type="domain" description="DUF7580" evidence="3">
    <location>
        <begin position="273"/>
        <end position="366"/>
    </location>
</feature>
<dbReference type="Proteomes" id="UP001313282">
    <property type="component" value="Unassembled WGS sequence"/>
</dbReference>
<feature type="domain" description="DUF7580" evidence="3">
    <location>
        <begin position="205"/>
        <end position="262"/>
    </location>
</feature>
<dbReference type="InterPro" id="IPR035994">
    <property type="entry name" value="Nucleoside_phosphorylase_sf"/>
</dbReference>
<evidence type="ECO:0008006" key="6">
    <source>
        <dbReference type="Google" id="ProtNLM"/>
    </source>
</evidence>
<dbReference type="PANTHER" id="PTHR46082">
    <property type="entry name" value="ATP/GTP-BINDING PROTEIN-RELATED"/>
    <property type="match status" value="1"/>
</dbReference>
<dbReference type="Pfam" id="PF24476">
    <property type="entry name" value="DUF7580"/>
    <property type="match status" value="2"/>
</dbReference>
<dbReference type="GO" id="GO:0003824">
    <property type="term" value="F:catalytic activity"/>
    <property type="evidence" value="ECO:0007669"/>
    <property type="project" value="InterPro"/>
</dbReference>
<evidence type="ECO:0000313" key="4">
    <source>
        <dbReference type="EMBL" id="KAK6348117.1"/>
    </source>
</evidence>
<proteinExistence type="predicted"/>
<dbReference type="EMBL" id="JAVHNR010000003">
    <property type="protein sequence ID" value="KAK6348117.1"/>
    <property type="molecule type" value="Genomic_DNA"/>
</dbReference>
<dbReference type="InterPro" id="IPR000845">
    <property type="entry name" value="Nucleoside_phosphorylase_d"/>
</dbReference>
<dbReference type="InterPro" id="IPR056002">
    <property type="entry name" value="DUF7580"/>
</dbReference>
<protein>
    <recommendedName>
        <fullName evidence="6">Nucleoside phosphorylase domain-containing protein</fullName>
    </recommendedName>
</protein>
<feature type="region of interest" description="Disordered" evidence="1">
    <location>
        <begin position="367"/>
        <end position="397"/>
    </location>
</feature>
<gene>
    <name evidence="4" type="ORF">TWF718_005932</name>
</gene>
<feature type="compositionally biased region" description="Polar residues" evidence="1">
    <location>
        <begin position="376"/>
        <end position="397"/>
    </location>
</feature>
<feature type="region of interest" description="Disordered" evidence="1">
    <location>
        <begin position="179"/>
        <end position="204"/>
    </location>
</feature>
<comment type="caution">
    <text evidence="4">The sequence shown here is derived from an EMBL/GenBank/DDBJ whole genome shotgun (WGS) entry which is preliminary data.</text>
</comment>
<evidence type="ECO:0000313" key="5">
    <source>
        <dbReference type="Proteomes" id="UP001313282"/>
    </source>
</evidence>
<dbReference type="Pfam" id="PF01048">
    <property type="entry name" value="PNP_UDP_1"/>
    <property type="match status" value="1"/>
</dbReference>
<dbReference type="SUPFAM" id="SSF53167">
    <property type="entry name" value="Purine and uridine phosphorylases"/>
    <property type="match status" value="1"/>
</dbReference>
<feature type="domain" description="Nucleoside phosphorylase" evidence="2">
    <location>
        <begin position="485"/>
        <end position="628"/>
    </location>
</feature>